<dbReference type="AlphaFoldDB" id="A0A2S6NAZ2"/>
<comment type="caution">
    <text evidence="6">The sequence shown here is derived from an EMBL/GenBank/DDBJ whole genome shotgun (WGS) entry which is preliminary data.</text>
</comment>
<dbReference type="InterPro" id="IPR019903">
    <property type="entry name" value="RIC_family"/>
</dbReference>
<keyword evidence="2" id="KW-0963">Cytoplasm</keyword>
<keyword evidence="3" id="KW-0479">Metal-binding</keyword>
<evidence type="ECO:0000256" key="1">
    <source>
        <dbReference type="ARBA" id="ARBA00004496"/>
    </source>
</evidence>
<evidence type="ECO:0000256" key="2">
    <source>
        <dbReference type="ARBA" id="ARBA00022490"/>
    </source>
</evidence>
<evidence type="ECO:0000313" key="7">
    <source>
        <dbReference type="Proteomes" id="UP000239724"/>
    </source>
</evidence>
<dbReference type="Proteomes" id="UP000239724">
    <property type="component" value="Unassembled WGS sequence"/>
</dbReference>
<dbReference type="GO" id="GO:0005737">
    <property type="term" value="C:cytoplasm"/>
    <property type="evidence" value="ECO:0007669"/>
    <property type="project" value="UniProtKB-SubCell"/>
</dbReference>
<proteinExistence type="predicted"/>
<dbReference type="GO" id="GO:0046872">
    <property type="term" value="F:metal ion binding"/>
    <property type="evidence" value="ECO:0007669"/>
    <property type="project" value="UniProtKB-KW"/>
</dbReference>
<comment type="subcellular location">
    <subcellularLocation>
        <location evidence="1">Cytoplasm</location>
    </subcellularLocation>
</comment>
<evidence type="ECO:0000259" key="5">
    <source>
        <dbReference type="Pfam" id="PF01814"/>
    </source>
</evidence>
<dbReference type="PANTHER" id="PTHR36438">
    <property type="entry name" value="IRON-SULFUR CLUSTER REPAIR PROTEIN YTFE"/>
    <property type="match status" value="1"/>
</dbReference>
<organism evidence="6 7">
    <name type="scientific">Rhodopila globiformis</name>
    <name type="common">Rhodopseudomonas globiformis</name>
    <dbReference type="NCBI Taxonomy" id="1071"/>
    <lineage>
        <taxon>Bacteria</taxon>
        <taxon>Pseudomonadati</taxon>
        <taxon>Pseudomonadota</taxon>
        <taxon>Alphaproteobacteria</taxon>
        <taxon>Acetobacterales</taxon>
        <taxon>Acetobacteraceae</taxon>
        <taxon>Rhodopila</taxon>
    </lineage>
</organism>
<reference evidence="6 7" key="1">
    <citation type="journal article" date="2018" name="Arch. Microbiol.">
        <title>New insights into the metabolic potential of the phototrophic purple bacterium Rhodopila globiformis DSM 161(T) from its draft genome sequence and evidence for a vanadium-dependent nitrogenase.</title>
        <authorList>
            <person name="Imhoff J.F."/>
            <person name="Rahn T."/>
            <person name="Kunzel S."/>
            <person name="Neulinger S.C."/>
        </authorList>
    </citation>
    <scope>NUCLEOTIDE SEQUENCE [LARGE SCALE GENOMIC DNA]</scope>
    <source>
        <strain evidence="6 7">DSM 161</strain>
    </source>
</reference>
<gene>
    <name evidence="6" type="ORF">CCS01_16350</name>
</gene>
<evidence type="ECO:0000256" key="4">
    <source>
        <dbReference type="ARBA" id="ARBA00023004"/>
    </source>
</evidence>
<keyword evidence="4" id="KW-0408">Iron</keyword>
<sequence length="199" mass="22585">MLSGGDECGSRRGRVQSALRPINWYCLYQINGILPRQPGDHVMTVTHNDDAISPQEAAALVDLILDRYHAVQRAEVPALIRLARQVQAQHPDAPRELVPLLERMRVNLDAHMQKEEDGLFPAMRLAEPVSAVAVEIMRDEHDDHAKHLRDLQRLTNDHTPPTHASLEWRQLCAGTRKLADDLVEHIRLENEVLFPRFGA</sequence>
<accession>A0A2S6NAZ2</accession>
<dbReference type="CDD" id="cd12108">
    <property type="entry name" value="Hr-like"/>
    <property type="match status" value="1"/>
</dbReference>
<dbReference type="Pfam" id="PF01814">
    <property type="entry name" value="Hemerythrin"/>
    <property type="match status" value="1"/>
</dbReference>
<dbReference type="EMBL" id="NHRY01000182">
    <property type="protein sequence ID" value="PPQ31790.1"/>
    <property type="molecule type" value="Genomic_DNA"/>
</dbReference>
<feature type="domain" description="Hemerythrin-like" evidence="5">
    <location>
        <begin position="64"/>
        <end position="196"/>
    </location>
</feature>
<dbReference type="PANTHER" id="PTHR36438:SF1">
    <property type="entry name" value="IRON-SULFUR CLUSTER REPAIR PROTEIN YTFE"/>
    <property type="match status" value="1"/>
</dbReference>
<dbReference type="InterPro" id="IPR012312">
    <property type="entry name" value="Hemerythrin-like"/>
</dbReference>
<evidence type="ECO:0000313" key="6">
    <source>
        <dbReference type="EMBL" id="PPQ31790.1"/>
    </source>
</evidence>
<evidence type="ECO:0000256" key="3">
    <source>
        <dbReference type="ARBA" id="ARBA00022723"/>
    </source>
</evidence>
<name>A0A2S6NAZ2_RHOGL</name>
<keyword evidence="7" id="KW-1185">Reference proteome</keyword>
<dbReference type="Gene3D" id="1.20.120.520">
    <property type="entry name" value="nmb1532 protein domain like"/>
    <property type="match status" value="1"/>
</dbReference>
<protein>
    <recommendedName>
        <fullName evidence="5">Hemerythrin-like domain-containing protein</fullName>
    </recommendedName>
</protein>